<reference evidence="6" key="1">
    <citation type="submission" date="2016-12" db="EMBL/GenBank/DDBJ databases">
        <authorList>
            <person name="Varghese N."/>
            <person name="Submissions S."/>
        </authorList>
    </citation>
    <scope>NUCLEOTIDE SEQUENCE [LARGE SCALE GENOMIC DNA]</scope>
    <source>
        <strain evidence="6">DSM 45599</strain>
    </source>
</reference>
<evidence type="ECO:0000313" key="6">
    <source>
        <dbReference type="Proteomes" id="UP000185124"/>
    </source>
</evidence>
<dbReference type="Pfam" id="PF02522">
    <property type="entry name" value="Antibiotic_NAT"/>
    <property type="match status" value="1"/>
</dbReference>
<dbReference type="SUPFAM" id="SSF110710">
    <property type="entry name" value="TTHA0583/YokD-like"/>
    <property type="match status" value="1"/>
</dbReference>
<proteinExistence type="inferred from homology"/>
<comment type="similarity">
    <text evidence="1 4">Belongs to the antibiotic N-acetyltransferase family.</text>
</comment>
<evidence type="ECO:0000256" key="3">
    <source>
        <dbReference type="ARBA" id="ARBA00023315"/>
    </source>
</evidence>
<dbReference type="PANTHER" id="PTHR11104:SF0">
    <property type="entry name" value="SPBETA PROPHAGE-DERIVED AMINOGLYCOSIDE N(3')-ACETYLTRANSFERASE-LIKE PROTEIN YOKD"/>
    <property type="match status" value="1"/>
</dbReference>
<dbReference type="AlphaFoldDB" id="A0A1N5TRJ6"/>
<dbReference type="EC" id="2.3.1.-" evidence="4"/>
<dbReference type="OrthoDB" id="7330654at2"/>
<comment type="catalytic activity">
    <reaction evidence="4">
        <text>a 2-deoxystreptamine antibiotic + acetyl-CoA = an N(3)-acetyl-2-deoxystreptamine antibiotic + CoA + H(+)</text>
        <dbReference type="Rhea" id="RHEA:12665"/>
        <dbReference type="ChEBI" id="CHEBI:15378"/>
        <dbReference type="ChEBI" id="CHEBI:57287"/>
        <dbReference type="ChEBI" id="CHEBI:57288"/>
        <dbReference type="ChEBI" id="CHEBI:57921"/>
        <dbReference type="ChEBI" id="CHEBI:77452"/>
        <dbReference type="EC" id="2.3.1.81"/>
    </reaction>
</comment>
<protein>
    <recommendedName>
        <fullName evidence="4">Aminoglycoside N(3)-acetyltransferase</fullName>
        <ecNumber evidence="4">2.3.1.-</ecNumber>
    </recommendedName>
</protein>
<evidence type="ECO:0000256" key="2">
    <source>
        <dbReference type="ARBA" id="ARBA00022679"/>
    </source>
</evidence>
<dbReference type="InterPro" id="IPR028345">
    <property type="entry name" value="Antibiotic_NAT-like"/>
</dbReference>
<evidence type="ECO:0000256" key="1">
    <source>
        <dbReference type="ARBA" id="ARBA00006383"/>
    </source>
</evidence>
<keyword evidence="2 4" id="KW-0808">Transferase</keyword>
<name>A0A1N5TRJ6_9ACTN</name>
<sequence>MTRADRPTRVGHADPRDVNRLTADLAAVGVRAGQDLLVHCSMRRIGPVVGGPATLLAALRRVAGPDATVVVPAHTVGNSTTGPAFRAATSGLNAAGRAAYEAGLTGFDPATTPSEGMGILAEYVRQQPDAARSGHPITSFAALGRRAVEFTEIHDLDCHLGERSPLGNLFTAGAAVLLLGVGYARCTALHLAEYRPEARRPAGPPPERMYRCYVLVGGRRERRDFRAPLLDASDFPEIGAAMEACLPVGRGLVGAAPSRLLDLRVAVDFATTWMAGHRRP</sequence>
<gene>
    <name evidence="5" type="ORF">SAMN04489832_0330</name>
</gene>
<keyword evidence="4" id="KW-0046">Antibiotic resistance</keyword>
<dbReference type="GO" id="GO:0046353">
    <property type="term" value="F:aminoglycoside 3-N-acetyltransferase activity"/>
    <property type="evidence" value="ECO:0007669"/>
    <property type="project" value="UniProtKB-EC"/>
</dbReference>
<dbReference type="InterPro" id="IPR003679">
    <property type="entry name" value="Amioglycoside_AcTrfase"/>
</dbReference>
<organism evidence="5 6">
    <name type="scientific">Micromonospora cremea</name>
    <dbReference type="NCBI Taxonomy" id="709881"/>
    <lineage>
        <taxon>Bacteria</taxon>
        <taxon>Bacillati</taxon>
        <taxon>Actinomycetota</taxon>
        <taxon>Actinomycetes</taxon>
        <taxon>Micromonosporales</taxon>
        <taxon>Micromonosporaceae</taxon>
        <taxon>Micromonospora</taxon>
    </lineage>
</organism>
<dbReference type="EMBL" id="FSQT01000001">
    <property type="protein sequence ID" value="SIM50971.1"/>
    <property type="molecule type" value="Genomic_DNA"/>
</dbReference>
<dbReference type="GO" id="GO:0046677">
    <property type="term" value="P:response to antibiotic"/>
    <property type="evidence" value="ECO:0007669"/>
    <property type="project" value="UniProtKB-KW"/>
</dbReference>
<keyword evidence="6" id="KW-1185">Reference proteome</keyword>
<dbReference type="Proteomes" id="UP000185124">
    <property type="component" value="Unassembled WGS sequence"/>
</dbReference>
<dbReference type="RefSeq" id="WP_074308148.1">
    <property type="nucleotide sequence ID" value="NZ_FSQT01000001.1"/>
</dbReference>
<accession>A0A1N5TRJ6</accession>
<dbReference type="PANTHER" id="PTHR11104">
    <property type="entry name" value="AMINOGLYCOSIDE N3-ACETYLTRANSFERASE"/>
    <property type="match status" value="1"/>
</dbReference>
<dbReference type="STRING" id="709881.SAMN04489832_0330"/>
<evidence type="ECO:0000256" key="4">
    <source>
        <dbReference type="RuleBase" id="RU365031"/>
    </source>
</evidence>
<evidence type="ECO:0000313" key="5">
    <source>
        <dbReference type="EMBL" id="SIM50971.1"/>
    </source>
</evidence>
<keyword evidence="3 4" id="KW-0012">Acyltransferase</keyword>